<gene>
    <name evidence="1" type="ORF">BDV26DRAFT_256589</name>
</gene>
<dbReference type="Proteomes" id="UP000326198">
    <property type="component" value="Unassembled WGS sequence"/>
</dbReference>
<protein>
    <submittedName>
        <fullName evidence="1">Uncharacterized protein</fullName>
    </submittedName>
</protein>
<reference evidence="1 2" key="1">
    <citation type="submission" date="2019-04" db="EMBL/GenBank/DDBJ databases">
        <title>Friends and foes A comparative genomics studyof 23 Aspergillus species from section Flavi.</title>
        <authorList>
            <consortium name="DOE Joint Genome Institute"/>
            <person name="Kjaerbolling I."/>
            <person name="Vesth T."/>
            <person name="Frisvad J.C."/>
            <person name="Nybo J.L."/>
            <person name="Theobald S."/>
            <person name="Kildgaard S."/>
            <person name="Isbrandt T."/>
            <person name="Kuo A."/>
            <person name="Sato A."/>
            <person name="Lyhne E.K."/>
            <person name="Kogle M.E."/>
            <person name="Wiebenga A."/>
            <person name="Kun R.S."/>
            <person name="Lubbers R.J."/>
            <person name="Makela M.R."/>
            <person name="Barry K."/>
            <person name="Chovatia M."/>
            <person name="Clum A."/>
            <person name="Daum C."/>
            <person name="Haridas S."/>
            <person name="He G."/>
            <person name="LaButti K."/>
            <person name="Lipzen A."/>
            <person name="Mondo S."/>
            <person name="Riley R."/>
            <person name="Salamov A."/>
            <person name="Simmons B.A."/>
            <person name="Magnuson J.K."/>
            <person name="Henrissat B."/>
            <person name="Mortensen U.H."/>
            <person name="Larsen T.O."/>
            <person name="Devries R.P."/>
            <person name="Grigoriev I.V."/>
            <person name="Machida M."/>
            <person name="Baker S.E."/>
            <person name="Andersen M.R."/>
        </authorList>
    </citation>
    <scope>NUCLEOTIDE SEQUENCE [LARGE SCALE GENOMIC DNA]</scope>
    <source>
        <strain evidence="1 2">IBT 29228</strain>
    </source>
</reference>
<accession>A0A5N7BG99</accession>
<proteinExistence type="predicted"/>
<dbReference type="EMBL" id="ML736177">
    <property type="protein sequence ID" value="KAE8380769.1"/>
    <property type="molecule type" value="Genomic_DNA"/>
</dbReference>
<keyword evidence="2" id="KW-1185">Reference proteome</keyword>
<name>A0A5N7BG99_9EURO</name>
<evidence type="ECO:0000313" key="1">
    <source>
        <dbReference type="EMBL" id="KAE8380769.1"/>
    </source>
</evidence>
<evidence type="ECO:0000313" key="2">
    <source>
        <dbReference type="Proteomes" id="UP000326198"/>
    </source>
</evidence>
<sequence>MENRRRNPLRVPNFLQSRAVASLWFYVVTSTTSTSGAHSYARFSFAHRAKMRNIRLKGNLTDPRVTLKALSSRSAYLKK</sequence>
<organism evidence="1 2">
    <name type="scientific">Aspergillus bertholletiae</name>
    <dbReference type="NCBI Taxonomy" id="1226010"/>
    <lineage>
        <taxon>Eukaryota</taxon>
        <taxon>Fungi</taxon>
        <taxon>Dikarya</taxon>
        <taxon>Ascomycota</taxon>
        <taxon>Pezizomycotina</taxon>
        <taxon>Eurotiomycetes</taxon>
        <taxon>Eurotiomycetidae</taxon>
        <taxon>Eurotiales</taxon>
        <taxon>Aspergillaceae</taxon>
        <taxon>Aspergillus</taxon>
        <taxon>Aspergillus subgen. Circumdati</taxon>
    </lineage>
</organism>
<dbReference type="AlphaFoldDB" id="A0A5N7BG99"/>